<comment type="caution">
    <text evidence="2">The sequence shown here is derived from an EMBL/GenBank/DDBJ whole genome shotgun (WGS) entry which is preliminary data.</text>
</comment>
<organism evidence="2 3">
    <name type="scientific">Symbiodinium necroappetens</name>
    <dbReference type="NCBI Taxonomy" id="1628268"/>
    <lineage>
        <taxon>Eukaryota</taxon>
        <taxon>Sar</taxon>
        <taxon>Alveolata</taxon>
        <taxon>Dinophyceae</taxon>
        <taxon>Suessiales</taxon>
        <taxon>Symbiodiniaceae</taxon>
        <taxon>Symbiodinium</taxon>
    </lineage>
</organism>
<accession>A0A812RE78</accession>
<reference evidence="2" key="1">
    <citation type="submission" date="2021-02" db="EMBL/GenBank/DDBJ databases">
        <authorList>
            <person name="Dougan E. K."/>
            <person name="Rhodes N."/>
            <person name="Thang M."/>
            <person name="Chan C."/>
        </authorList>
    </citation>
    <scope>NUCLEOTIDE SEQUENCE</scope>
</reference>
<feature type="compositionally biased region" description="Basic and acidic residues" evidence="1">
    <location>
        <begin position="1"/>
        <end position="12"/>
    </location>
</feature>
<evidence type="ECO:0000256" key="1">
    <source>
        <dbReference type="SAM" id="MobiDB-lite"/>
    </source>
</evidence>
<feature type="non-terminal residue" evidence="2">
    <location>
        <position position="269"/>
    </location>
</feature>
<gene>
    <name evidence="2" type="ORF">SNEC2469_LOCUS11942</name>
</gene>
<name>A0A812RE78_9DINO</name>
<evidence type="ECO:0000313" key="3">
    <source>
        <dbReference type="Proteomes" id="UP000601435"/>
    </source>
</evidence>
<proteinExistence type="predicted"/>
<dbReference type="EMBL" id="CAJNJA010018932">
    <property type="protein sequence ID" value="CAE7434954.1"/>
    <property type="molecule type" value="Genomic_DNA"/>
</dbReference>
<dbReference type="Proteomes" id="UP000601435">
    <property type="component" value="Unassembled WGS sequence"/>
</dbReference>
<sequence length="269" mass="30049">RLSHEAARKTTPDPKVQIRHHAAEEGRPSPHRLRRPPGWSEIRHGSRRQGRGFRRSAPPRLGARKIPGLQGLRAMFGRTQASGVPDHLQLEAIAAARRRTIRKCSPLKRWDGLERRKKQLLLWLDTCRTRLTFTACLDLRVVPTAGEQNRPMPLLLLGLRTRSSAWNASNCPLVSSPHLTPDLPHQLPKLVSYFFIKCLHGMLVLKHIAYPAASSEIVHGCVISVRRTKQAPTVLGDLCHEAIAAEASRKRHRAQSWATAAVSVGVLTC</sequence>
<keyword evidence="3" id="KW-1185">Reference proteome</keyword>
<evidence type="ECO:0000313" key="2">
    <source>
        <dbReference type="EMBL" id="CAE7434954.1"/>
    </source>
</evidence>
<feature type="compositionally biased region" description="Basic residues" evidence="1">
    <location>
        <begin position="45"/>
        <end position="54"/>
    </location>
</feature>
<dbReference type="AlphaFoldDB" id="A0A812RE78"/>
<feature type="region of interest" description="Disordered" evidence="1">
    <location>
        <begin position="1"/>
        <end position="64"/>
    </location>
</feature>
<protein>
    <submittedName>
        <fullName evidence="2">Uncharacterized protein</fullName>
    </submittedName>
</protein>